<dbReference type="InterPro" id="IPR050965">
    <property type="entry name" value="UPF0336/Enoyl-CoA_hydratase"/>
</dbReference>
<dbReference type="Gene3D" id="3.10.129.10">
    <property type="entry name" value="Hotdog Thioesterase"/>
    <property type="match status" value="1"/>
</dbReference>
<organism evidence="2 3">
    <name type="scientific">Acinetobacter schindleri NIPH 900</name>
    <dbReference type="NCBI Taxonomy" id="1217675"/>
    <lineage>
        <taxon>Bacteria</taxon>
        <taxon>Pseudomonadati</taxon>
        <taxon>Pseudomonadota</taxon>
        <taxon>Gammaproteobacteria</taxon>
        <taxon>Moraxellales</taxon>
        <taxon>Moraxellaceae</taxon>
        <taxon>Acinetobacter</taxon>
    </lineage>
</organism>
<dbReference type="PANTHER" id="PTHR43437:SF3">
    <property type="entry name" value="HYDROXYACYL-THIOESTER DEHYDRATASE TYPE 2, MITOCHONDRIAL"/>
    <property type="match status" value="1"/>
</dbReference>
<evidence type="ECO:0000259" key="1">
    <source>
        <dbReference type="Pfam" id="PF01575"/>
    </source>
</evidence>
<dbReference type="GO" id="GO:0019171">
    <property type="term" value="F:(3R)-hydroxyacyl-[acyl-carrier-protein] dehydratase activity"/>
    <property type="evidence" value="ECO:0007669"/>
    <property type="project" value="TreeGrafter"/>
</dbReference>
<feature type="domain" description="MaoC-like" evidence="1">
    <location>
        <begin position="15"/>
        <end position="118"/>
    </location>
</feature>
<evidence type="ECO:0000313" key="2">
    <source>
        <dbReference type="EMBL" id="ENV13641.1"/>
    </source>
</evidence>
<dbReference type="AlphaFoldDB" id="N8WNV7"/>
<dbReference type="RefSeq" id="WP_004813054.1">
    <property type="nucleotide sequence ID" value="NZ_KB849451.1"/>
</dbReference>
<dbReference type="HOGENOM" id="CLU_094876_3_3_6"/>
<dbReference type="EMBL" id="APPI01000012">
    <property type="protein sequence ID" value="ENV13641.1"/>
    <property type="molecule type" value="Genomic_DNA"/>
</dbReference>
<dbReference type="SUPFAM" id="SSF54637">
    <property type="entry name" value="Thioesterase/thiol ester dehydrase-isomerase"/>
    <property type="match status" value="1"/>
</dbReference>
<keyword evidence="3" id="KW-1185">Reference proteome</keyword>
<gene>
    <name evidence="2" type="ORF">F965_00739</name>
</gene>
<accession>N8WNV7</accession>
<protein>
    <recommendedName>
        <fullName evidence="1">MaoC-like domain-containing protein</fullName>
    </recommendedName>
</protein>
<dbReference type="InterPro" id="IPR002539">
    <property type="entry name" value="MaoC-like_dom"/>
</dbReference>
<comment type="caution">
    <text evidence="2">The sequence shown here is derived from an EMBL/GenBank/DDBJ whole genome shotgun (WGS) entry which is preliminary data.</text>
</comment>
<dbReference type="PANTHER" id="PTHR43437">
    <property type="entry name" value="HYDROXYACYL-THIOESTER DEHYDRATASE TYPE 2, MITOCHONDRIAL-RELATED"/>
    <property type="match status" value="1"/>
</dbReference>
<dbReference type="InterPro" id="IPR029069">
    <property type="entry name" value="HotDog_dom_sf"/>
</dbReference>
<dbReference type="Pfam" id="PF01575">
    <property type="entry name" value="MaoC_dehydratas"/>
    <property type="match status" value="1"/>
</dbReference>
<dbReference type="Proteomes" id="UP000018438">
    <property type="component" value="Unassembled WGS sequence"/>
</dbReference>
<sequence length="138" mass="15434">MQTLNIENIKVGDRAELKRSFSAEDVQRFSRLSGDTNPVHLNEEYAKNTIFGSRIVHGALASSIFSTIFATTLPGPGCIYLKSENKFTKPIYLNDFVDYYVEVVDVIKERKKVVFETGAFIDGKKCISGTAELYIPGE</sequence>
<dbReference type="CDD" id="cd03449">
    <property type="entry name" value="R_hydratase"/>
    <property type="match status" value="1"/>
</dbReference>
<evidence type="ECO:0000313" key="3">
    <source>
        <dbReference type="Proteomes" id="UP000018438"/>
    </source>
</evidence>
<dbReference type="GO" id="GO:0006633">
    <property type="term" value="P:fatty acid biosynthetic process"/>
    <property type="evidence" value="ECO:0007669"/>
    <property type="project" value="TreeGrafter"/>
</dbReference>
<reference evidence="2 3" key="1">
    <citation type="submission" date="2013-02" db="EMBL/GenBank/DDBJ databases">
        <title>The Genome Sequence of Acinetobacter schindleri NIPH 900.</title>
        <authorList>
            <consortium name="The Broad Institute Genome Sequencing Platform"/>
            <consortium name="The Broad Institute Genome Sequencing Center for Infectious Disease"/>
            <person name="Cerqueira G."/>
            <person name="Feldgarden M."/>
            <person name="Courvalin P."/>
            <person name="Perichon B."/>
            <person name="Grillot-Courvalin C."/>
            <person name="Clermont D."/>
            <person name="Rocha E."/>
            <person name="Yoon E.-J."/>
            <person name="Nemec A."/>
            <person name="Walker B."/>
            <person name="Young S.K."/>
            <person name="Zeng Q."/>
            <person name="Gargeya S."/>
            <person name="Fitzgerald M."/>
            <person name="Haas B."/>
            <person name="Abouelleil A."/>
            <person name="Alvarado L."/>
            <person name="Arachchi H.M."/>
            <person name="Berlin A.M."/>
            <person name="Chapman S.B."/>
            <person name="Dewar J."/>
            <person name="Goldberg J."/>
            <person name="Griggs A."/>
            <person name="Gujja S."/>
            <person name="Hansen M."/>
            <person name="Howarth C."/>
            <person name="Imamovic A."/>
            <person name="Larimer J."/>
            <person name="McCowan C."/>
            <person name="Murphy C."/>
            <person name="Neiman D."/>
            <person name="Pearson M."/>
            <person name="Priest M."/>
            <person name="Roberts A."/>
            <person name="Saif S."/>
            <person name="Shea T."/>
            <person name="Sisk P."/>
            <person name="Sykes S."/>
            <person name="Wortman J."/>
            <person name="Nusbaum C."/>
            <person name="Birren B."/>
        </authorList>
    </citation>
    <scope>NUCLEOTIDE SEQUENCE [LARGE SCALE GENOMIC DNA]</scope>
    <source>
        <strain evidence="2 3">NIPH 900</strain>
    </source>
</reference>
<name>N8WNV7_9GAMM</name>
<proteinExistence type="predicted"/>